<dbReference type="RefSeq" id="WP_408075479.1">
    <property type="nucleotide sequence ID" value="NZ_JBELQB010000010.1"/>
</dbReference>
<keyword evidence="1 2" id="KW-0732">Signal</keyword>
<dbReference type="NCBIfam" id="TIGR04183">
    <property type="entry name" value="Por_Secre_tail"/>
    <property type="match status" value="1"/>
</dbReference>
<evidence type="ECO:0000259" key="4">
    <source>
        <dbReference type="Pfam" id="PF18962"/>
    </source>
</evidence>
<sequence>MKKITKFLTAIFLLALNCATAQTARVQVIHNCADLAAQTVDVYLNGTILLNDFAFRTATPFIDAPAGEEITIVVAPGNSSSADDGIYTLSTTLTENEKYILVANGIVSAIGYSPNQAFEISVYSGAREMAMSAGTDILVNHGATDAPTVDAVETSIPAGTVVNDLSYPSFTENYLELATQDYILDITDETGMTVVASYQVPLASLSLDGAALTVLASGFLDPSMNSDGPAFGLWVATAEGGDLIELPLANQTARVQVLHNAADLAAQTVDVYLNETLLINDFAFRTASPFVDAPAGEEITLSVAPSNSTSVEDNIYSVNVTLDPDGTYIVVANGIVSESGYNPSQPFGLFVYPMAREMASMNENTDILVFHGATDAPTVDVQAVGAGTLVDDLEYSNFRDYLELPTDDYIISIATADGATVVASYQAPLSTLGLEGQSLTVLASGFLDPSENSDGPAFGLWAATSAGGAMLELPLTTLSTDEFQSNNFTVYPNPAINSINITGLRTTEGTAEHKIFDSYGRKVIATTNSTIDVSGLSAGIYNIISTDGQQVSTQKLVIKR</sequence>
<keyword evidence="6" id="KW-1185">Reference proteome</keyword>
<proteinExistence type="predicted"/>
<evidence type="ECO:0000256" key="1">
    <source>
        <dbReference type="ARBA" id="ARBA00022729"/>
    </source>
</evidence>
<dbReference type="Pfam" id="PF18962">
    <property type="entry name" value="Por_Secre_tail"/>
    <property type="match status" value="1"/>
</dbReference>
<dbReference type="InterPro" id="IPR026444">
    <property type="entry name" value="Secre_tail"/>
</dbReference>
<comment type="caution">
    <text evidence="5">The sequence shown here is derived from an EMBL/GenBank/DDBJ whole genome shotgun (WGS) entry which is preliminary data.</text>
</comment>
<evidence type="ECO:0000313" key="5">
    <source>
        <dbReference type="EMBL" id="MFL9838522.1"/>
    </source>
</evidence>
<dbReference type="Pfam" id="PF14344">
    <property type="entry name" value="DUF4397"/>
    <property type="match status" value="3"/>
</dbReference>
<evidence type="ECO:0000313" key="6">
    <source>
        <dbReference type="Proteomes" id="UP001629059"/>
    </source>
</evidence>
<feature type="domain" description="Secretion system C-terminal sorting" evidence="4">
    <location>
        <begin position="490"/>
        <end position="558"/>
    </location>
</feature>
<dbReference type="EMBL" id="JBELQB010000010">
    <property type="protein sequence ID" value="MFL9838522.1"/>
    <property type="molecule type" value="Genomic_DNA"/>
</dbReference>
<accession>A0ABW8YGB7</accession>
<protein>
    <submittedName>
        <fullName evidence="5">DUF4397 domain-containing protein</fullName>
    </submittedName>
</protein>
<feature type="domain" description="DUF4397" evidence="3">
    <location>
        <begin position="367"/>
        <end position="445"/>
    </location>
</feature>
<feature type="signal peptide" evidence="2">
    <location>
        <begin position="1"/>
        <end position="23"/>
    </location>
</feature>
<name>A0ABW8YGB7_9FLAO</name>
<dbReference type="Proteomes" id="UP001629059">
    <property type="component" value="Unassembled WGS sequence"/>
</dbReference>
<reference evidence="5 6" key="1">
    <citation type="submission" date="2024-06" db="EMBL/GenBank/DDBJ databases">
        <authorList>
            <person name="Kaempfer P."/>
            <person name="Viver T."/>
        </authorList>
    </citation>
    <scope>NUCLEOTIDE SEQUENCE [LARGE SCALE GENOMIC DNA]</scope>
    <source>
        <strain evidence="5 6">ST-75</strain>
    </source>
</reference>
<feature type="chain" id="PRO_5045223881" evidence="2">
    <location>
        <begin position="24"/>
        <end position="560"/>
    </location>
</feature>
<evidence type="ECO:0000256" key="2">
    <source>
        <dbReference type="SAM" id="SignalP"/>
    </source>
</evidence>
<feature type="domain" description="DUF4397" evidence="3">
    <location>
        <begin position="253"/>
        <end position="336"/>
    </location>
</feature>
<organism evidence="5 6">
    <name type="scientific">Flavobacterium rhizophilum</name>
    <dbReference type="NCBI Taxonomy" id="3163296"/>
    <lineage>
        <taxon>Bacteria</taxon>
        <taxon>Pseudomonadati</taxon>
        <taxon>Bacteroidota</taxon>
        <taxon>Flavobacteriia</taxon>
        <taxon>Flavobacteriales</taxon>
        <taxon>Flavobacteriaceae</taxon>
        <taxon>Flavobacterium</taxon>
    </lineage>
</organism>
<gene>
    <name evidence="5" type="ORF">ABS768_13490</name>
</gene>
<evidence type="ECO:0000259" key="3">
    <source>
        <dbReference type="Pfam" id="PF14344"/>
    </source>
</evidence>
<feature type="domain" description="DUF4397" evidence="3">
    <location>
        <begin position="24"/>
        <end position="151"/>
    </location>
</feature>
<dbReference type="InterPro" id="IPR025510">
    <property type="entry name" value="DUF4397"/>
</dbReference>